<evidence type="ECO:0000256" key="1">
    <source>
        <dbReference type="ARBA" id="ARBA00004173"/>
    </source>
</evidence>
<name>A0A0D2BB47_9PEZI</name>
<keyword evidence="5" id="KW-0496">Mitochondrion</keyword>
<dbReference type="PANTHER" id="PTHR39150">
    <property type="entry name" value="54S RIBOSOMAL PROTEIN L28, MITOCHONDRIAL"/>
    <property type="match status" value="1"/>
</dbReference>
<evidence type="ECO:0000256" key="7">
    <source>
        <dbReference type="ARBA" id="ARBA00035192"/>
    </source>
</evidence>
<dbReference type="Gene3D" id="6.10.250.3440">
    <property type="match status" value="1"/>
</dbReference>
<dbReference type="Proteomes" id="UP000053259">
    <property type="component" value="Unassembled WGS sequence"/>
</dbReference>
<dbReference type="InterPro" id="IPR042831">
    <property type="entry name" value="Ribosomal_mL40_fung"/>
</dbReference>
<accession>A0A0D2BB47</accession>
<dbReference type="FunCoup" id="A0A0D2BB47">
    <property type="interactions" value="204"/>
</dbReference>
<keyword evidence="3" id="KW-0809">Transit peptide</keyword>
<dbReference type="GO" id="GO:0005840">
    <property type="term" value="C:ribosome"/>
    <property type="evidence" value="ECO:0007669"/>
    <property type="project" value="UniProtKB-KW"/>
</dbReference>
<proteinExistence type="inferred from homology"/>
<gene>
    <name evidence="8" type="ORF">PV09_01383</name>
</gene>
<dbReference type="HOGENOM" id="CLU_090382_0_1_1"/>
<dbReference type="AlphaFoldDB" id="A0A0D2BB47"/>
<evidence type="ECO:0000256" key="6">
    <source>
        <dbReference type="ARBA" id="ARBA00023274"/>
    </source>
</evidence>
<dbReference type="OrthoDB" id="2098203at2759"/>
<evidence type="ECO:0000256" key="3">
    <source>
        <dbReference type="ARBA" id="ARBA00022946"/>
    </source>
</evidence>
<evidence type="ECO:0000313" key="9">
    <source>
        <dbReference type="Proteomes" id="UP000053259"/>
    </source>
</evidence>
<keyword evidence="4" id="KW-0689">Ribosomal protein</keyword>
<sequence>MHLPWRLSAARPFSSVSSAANPFLRRPQRLPASPAHASRFSTSPVLLKRKVAERKDHRITLIRYFLFKPRNPRPLRFSRLRYLRHWTIHRAWQLHKRKLRTQAQQDLERQYWAMNKACEELRLIGENGMPGGKDEGRLFRTAMRKEGVWQGFPIEYARMQTDWPSSEGWNHAWRRN</sequence>
<dbReference type="GO" id="GO:0005739">
    <property type="term" value="C:mitochondrion"/>
    <property type="evidence" value="ECO:0007669"/>
    <property type="project" value="UniProtKB-SubCell"/>
</dbReference>
<dbReference type="VEuPathDB" id="FungiDB:PV09_01383"/>
<dbReference type="EMBL" id="KN847531">
    <property type="protein sequence ID" value="KIW08484.1"/>
    <property type="molecule type" value="Genomic_DNA"/>
</dbReference>
<keyword evidence="6" id="KW-0687">Ribonucleoprotein</keyword>
<dbReference type="GO" id="GO:0003735">
    <property type="term" value="F:structural constituent of ribosome"/>
    <property type="evidence" value="ECO:0007669"/>
    <property type="project" value="InterPro"/>
</dbReference>
<evidence type="ECO:0000256" key="5">
    <source>
        <dbReference type="ARBA" id="ARBA00023128"/>
    </source>
</evidence>
<dbReference type="Pfam" id="PF09812">
    <property type="entry name" value="MRP-L28"/>
    <property type="match status" value="1"/>
</dbReference>
<dbReference type="RefSeq" id="XP_016218353.1">
    <property type="nucleotide sequence ID" value="XM_016354258.1"/>
</dbReference>
<comment type="subcellular location">
    <subcellularLocation>
        <location evidence="1">Mitochondrion</location>
    </subcellularLocation>
</comment>
<keyword evidence="9" id="KW-1185">Reference proteome</keyword>
<dbReference type="GO" id="GO:1990904">
    <property type="term" value="C:ribonucleoprotein complex"/>
    <property type="evidence" value="ECO:0007669"/>
    <property type="project" value="UniProtKB-KW"/>
</dbReference>
<dbReference type="InterPro" id="IPR019192">
    <property type="entry name" value="Ribosomal_mL40"/>
</dbReference>
<dbReference type="GeneID" id="27309356"/>
<dbReference type="GO" id="GO:0032543">
    <property type="term" value="P:mitochondrial translation"/>
    <property type="evidence" value="ECO:0007669"/>
    <property type="project" value="InterPro"/>
</dbReference>
<dbReference type="PANTHER" id="PTHR39150:SF1">
    <property type="entry name" value="LARGE RIBOSOMAL SUBUNIT PROTEIN ML40"/>
    <property type="match status" value="1"/>
</dbReference>
<dbReference type="InParanoid" id="A0A0D2BB47"/>
<dbReference type="STRING" id="253628.A0A0D2BB47"/>
<evidence type="ECO:0000256" key="2">
    <source>
        <dbReference type="ARBA" id="ARBA00009360"/>
    </source>
</evidence>
<protein>
    <recommendedName>
        <fullName evidence="7">Large ribosomal subunit protein mL40</fullName>
    </recommendedName>
</protein>
<evidence type="ECO:0000256" key="4">
    <source>
        <dbReference type="ARBA" id="ARBA00022980"/>
    </source>
</evidence>
<organism evidence="8 9">
    <name type="scientific">Verruconis gallopava</name>
    <dbReference type="NCBI Taxonomy" id="253628"/>
    <lineage>
        <taxon>Eukaryota</taxon>
        <taxon>Fungi</taxon>
        <taxon>Dikarya</taxon>
        <taxon>Ascomycota</taxon>
        <taxon>Pezizomycotina</taxon>
        <taxon>Dothideomycetes</taxon>
        <taxon>Pleosporomycetidae</taxon>
        <taxon>Venturiales</taxon>
        <taxon>Sympoventuriaceae</taxon>
        <taxon>Verruconis</taxon>
    </lineage>
</organism>
<evidence type="ECO:0000313" key="8">
    <source>
        <dbReference type="EMBL" id="KIW08484.1"/>
    </source>
</evidence>
<comment type="similarity">
    <text evidence="2">Belongs to the mitochondrion-specific ribosomal protein mL40 family.</text>
</comment>
<reference evidence="8 9" key="1">
    <citation type="submission" date="2015-01" db="EMBL/GenBank/DDBJ databases">
        <title>The Genome Sequence of Ochroconis gallopava CBS43764.</title>
        <authorList>
            <consortium name="The Broad Institute Genomics Platform"/>
            <person name="Cuomo C."/>
            <person name="de Hoog S."/>
            <person name="Gorbushina A."/>
            <person name="Stielow B."/>
            <person name="Teixiera M."/>
            <person name="Abouelleil A."/>
            <person name="Chapman S.B."/>
            <person name="Priest M."/>
            <person name="Young S.K."/>
            <person name="Wortman J."/>
            <person name="Nusbaum C."/>
            <person name="Birren B."/>
        </authorList>
    </citation>
    <scope>NUCLEOTIDE SEQUENCE [LARGE SCALE GENOMIC DNA]</scope>
    <source>
        <strain evidence="8 9">CBS 43764</strain>
    </source>
</reference>